<reference evidence="3" key="1">
    <citation type="submission" date="2016-09" db="EMBL/GenBank/DDBJ databases">
        <authorList>
            <person name="Varghese N."/>
            <person name="Submissions S."/>
        </authorList>
    </citation>
    <scope>NUCLEOTIDE SEQUENCE [LARGE SCALE GENOMIC DNA]</scope>
    <source>
        <strain evidence="3">ANC 4466</strain>
    </source>
</reference>
<dbReference type="InterPro" id="IPR045584">
    <property type="entry name" value="Pilin-like"/>
</dbReference>
<dbReference type="AlphaFoldDB" id="A0A240E7M0"/>
<proteinExistence type="predicted"/>
<keyword evidence="1" id="KW-0812">Transmembrane</keyword>
<dbReference type="InterPro" id="IPR012902">
    <property type="entry name" value="N_methyl_site"/>
</dbReference>
<organism evidence="2 3">
    <name type="scientific">Acinetobacter puyangensis</name>
    <dbReference type="NCBI Taxonomy" id="1096779"/>
    <lineage>
        <taxon>Bacteria</taxon>
        <taxon>Pseudomonadati</taxon>
        <taxon>Pseudomonadota</taxon>
        <taxon>Gammaproteobacteria</taxon>
        <taxon>Moraxellales</taxon>
        <taxon>Moraxellaceae</taxon>
        <taxon>Acinetobacter</taxon>
    </lineage>
</organism>
<dbReference type="EMBL" id="OANT01000003">
    <property type="protein sequence ID" value="SNX44566.1"/>
    <property type="molecule type" value="Genomic_DNA"/>
</dbReference>
<keyword evidence="1" id="KW-1133">Transmembrane helix</keyword>
<dbReference type="NCBIfam" id="TIGR02532">
    <property type="entry name" value="IV_pilin_GFxxxE"/>
    <property type="match status" value="1"/>
</dbReference>
<keyword evidence="1" id="KW-0472">Membrane</keyword>
<dbReference type="InterPro" id="IPR032092">
    <property type="entry name" value="PilW"/>
</dbReference>
<dbReference type="Proteomes" id="UP000219042">
    <property type="component" value="Unassembled WGS sequence"/>
</dbReference>
<evidence type="ECO:0000313" key="2">
    <source>
        <dbReference type="EMBL" id="SNX44566.1"/>
    </source>
</evidence>
<dbReference type="PROSITE" id="PS00409">
    <property type="entry name" value="PROKAR_NTER_METHYL"/>
    <property type="match status" value="1"/>
</dbReference>
<dbReference type="Pfam" id="PF16074">
    <property type="entry name" value="PilW"/>
    <property type="match status" value="1"/>
</dbReference>
<feature type="transmembrane region" description="Helical" evidence="1">
    <location>
        <begin position="40"/>
        <end position="64"/>
    </location>
</feature>
<name>A0A240E7M0_9GAMM</name>
<dbReference type="Pfam" id="PF07963">
    <property type="entry name" value="N_methyl"/>
    <property type="match status" value="1"/>
</dbReference>
<keyword evidence="3" id="KW-1185">Reference proteome</keyword>
<dbReference type="GO" id="GO:0043683">
    <property type="term" value="P:type IV pilus assembly"/>
    <property type="evidence" value="ECO:0007669"/>
    <property type="project" value="InterPro"/>
</dbReference>
<protein>
    <submittedName>
        <fullName evidence="2">Type IV pilus assembly protein PilW</fullName>
    </submittedName>
</protein>
<sequence length="335" mass="36717">MIRPHTPIKPRLATRYNGIEYPSRSCMGARRYLAAPHAGFTLVELMIALVLGLLISAAGLSIFLSSQRAFNLHESMGELQQNANFALAVFTQDLRHTNLNTASDQKINNKIVGAGIIFAKENVPLTLDMKDLETKFVSLQAQDTDSTTGKSDRLTIQYVPQTSPIINCEGREVTDATSKVIVQHYYLKQSPQQISGQPTAYSLYCDAGYYQSGDTSITNINRSAQQIMQRVDAFKVRFGVKSPAGQLRYMTINQYKTAMASITNTADALNIVSIEVGILARSTGRISAEANLNSNKEFSLAGQVVTLAGDEAQNQKYLRQVVNQVVAIRNTLGAS</sequence>
<evidence type="ECO:0000256" key="1">
    <source>
        <dbReference type="SAM" id="Phobius"/>
    </source>
</evidence>
<dbReference type="SUPFAM" id="SSF54523">
    <property type="entry name" value="Pili subunits"/>
    <property type="match status" value="1"/>
</dbReference>
<evidence type="ECO:0000313" key="3">
    <source>
        <dbReference type="Proteomes" id="UP000219042"/>
    </source>
</evidence>
<gene>
    <name evidence="2" type="ORF">SAMN05421731_103304</name>
</gene>
<accession>A0A240E7M0</accession>